<gene>
    <name evidence="1" type="ORF">HW554_07280</name>
</gene>
<evidence type="ECO:0000313" key="1">
    <source>
        <dbReference type="EMBL" id="NVO31005.1"/>
    </source>
</evidence>
<sequence length="132" mass="15128">MANRILYDSPVLTISINYIDDWLYLDWHGRLNDDDIMPGALKLLELLQQERCAKILNDNTHVSGLWADAAKWGSDVLFPQLHAAGCRYFSWVHSPERYSQLSAELAMQQTSSGITFMSFHDLPTAAAWLRRM</sequence>
<protein>
    <recommendedName>
        <fullName evidence="3">STAS/SEC14 domain-containing protein</fullName>
    </recommendedName>
</protein>
<keyword evidence="2" id="KW-1185">Reference proteome</keyword>
<organism evidence="1 2">
    <name type="scientific">Hymenobacter lapidiphilus</name>
    <dbReference type="NCBI Taxonomy" id="2608003"/>
    <lineage>
        <taxon>Bacteria</taxon>
        <taxon>Pseudomonadati</taxon>
        <taxon>Bacteroidota</taxon>
        <taxon>Cytophagia</taxon>
        <taxon>Cytophagales</taxon>
        <taxon>Hymenobacteraceae</taxon>
        <taxon>Hymenobacter</taxon>
    </lineage>
</organism>
<comment type="caution">
    <text evidence="1">The sequence shown here is derived from an EMBL/GenBank/DDBJ whole genome shotgun (WGS) entry which is preliminary data.</text>
</comment>
<accession>A0A7Y7U600</accession>
<proteinExistence type="predicted"/>
<dbReference type="EMBL" id="JABKAU010000010">
    <property type="protein sequence ID" value="NVO31005.1"/>
    <property type="molecule type" value="Genomic_DNA"/>
</dbReference>
<evidence type="ECO:0008006" key="3">
    <source>
        <dbReference type="Google" id="ProtNLM"/>
    </source>
</evidence>
<dbReference type="Proteomes" id="UP000565521">
    <property type="component" value="Unassembled WGS sequence"/>
</dbReference>
<dbReference type="AlphaFoldDB" id="A0A7Y7U600"/>
<reference evidence="1 2" key="1">
    <citation type="submission" date="2020-05" db="EMBL/GenBank/DDBJ databases">
        <title>Hymenobacter terrestris sp. nov. and Hymenobacter lapidiphilus sp. nov., isolated from regoliths in Antarctica.</title>
        <authorList>
            <person name="Sedlacek I."/>
            <person name="Pantucek R."/>
            <person name="Zeman M."/>
            <person name="Holochova P."/>
            <person name="Kralova S."/>
            <person name="Stankova E."/>
            <person name="Sedo O."/>
            <person name="Micenkova L."/>
            <person name="Svec P."/>
            <person name="Gupta V."/>
            <person name="Sood U."/>
            <person name="Korpole U.S."/>
            <person name="Lal R."/>
        </authorList>
    </citation>
    <scope>NUCLEOTIDE SEQUENCE [LARGE SCALE GENOMIC DNA]</scope>
    <source>
        <strain evidence="1 2">P5342</strain>
    </source>
</reference>
<evidence type="ECO:0000313" key="2">
    <source>
        <dbReference type="Proteomes" id="UP000565521"/>
    </source>
</evidence>
<name>A0A7Y7U600_9BACT</name>
<dbReference type="RefSeq" id="WP_176907923.1">
    <property type="nucleotide sequence ID" value="NZ_JABKAU010000010.1"/>
</dbReference>